<evidence type="ECO:0000313" key="3">
    <source>
        <dbReference type="Proteomes" id="UP000619078"/>
    </source>
</evidence>
<keyword evidence="1" id="KW-0472">Membrane</keyword>
<sequence>MSKRLEDFISNNREEFDDLEPRADIWNNISMELDAWDEEQQQPKKRGAKTFSLGFVLRVAAMIVVVMGIGFGVYVQTQKGLNNSGGGVDLASINPTYAKQQQQYATLIATKRTELKQIAKYDPQLYREFSAELSDMQSTYKRLNKDLATSPNQERVLRAMIRNLQIQTEVLNQQLSVIEQFNQSKKQQKDGNQDI</sequence>
<comment type="caution">
    <text evidence="2">The sequence shown here is derived from an EMBL/GenBank/DDBJ whole genome shotgun (WGS) entry which is preliminary data.</text>
</comment>
<proteinExistence type="predicted"/>
<keyword evidence="1" id="KW-1133">Transmembrane helix</keyword>
<feature type="transmembrane region" description="Helical" evidence="1">
    <location>
        <begin position="55"/>
        <end position="75"/>
    </location>
</feature>
<evidence type="ECO:0008006" key="4">
    <source>
        <dbReference type="Google" id="ProtNLM"/>
    </source>
</evidence>
<gene>
    <name evidence="2" type="ORF">IDJ76_10940</name>
</gene>
<dbReference type="Proteomes" id="UP000619078">
    <property type="component" value="Unassembled WGS sequence"/>
</dbReference>
<name>A0A926S292_9SPHI</name>
<evidence type="ECO:0000256" key="1">
    <source>
        <dbReference type="SAM" id="Phobius"/>
    </source>
</evidence>
<reference evidence="2" key="1">
    <citation type="submission" date="2020-09" db="EMBL/GenBank/DDBJ databases">
        <title>Novel species of Mucilaginibacter isolated from a glacier on the Tibetan Plateau.</title>
        <authorList>
            <person name="Liu Q."/>
            <person name="Xin Y.-H."/>
        </authorList>
    </citation>
    <scope>NUCLEOTIDE SEQUENCE</scope>
    <source>
        <strain evidence="2">ZB1P21</strain>
    </source>
</reference>
<organism evidence="2 3">
    <name type="scientific">Mucilaginibacter glaciei</name>
    <dbReference type="NCBI Taxonomy" id="2772109"/>
    <lineage>
        <taxon>Bacteria</taxon>
        <taxon>Pseudomonadati</taxon>
        <taxon>Bacteroidota</taxon>
        <taxon>Sphingobacteriia</taxon>
        <taxon>Sphingobacteriales</taxon>
        <taxon>Sphingobacteriaceae</taxon>
        <taxon>Mucilaginibacter</taxon>
    </lineage>
</organism>
<accession>A0A926S292</accession>
<keyword evidence="3" id="KW-1185">Reference proteome</keyword>
<protein>
    <recommendedName>
        <fullName evidence="4">Anti-sigma factor</fullName>
    </recommendedName>
</protein>
<keyword evidence="1" id="KW-0812">Transmembrane</keyword>
<dbReference type="AlphaFoldDB" id="A0A926S292"/>
<dbReference type="RefSeq" id="WP_191163353.1">
    <property type="nucleotide sequence ID" value="NZ_JACWMX010000004.1"/>
</dbReference>
<evidence type="ECO:0000313" key="2">
    <source>
        <dbReference type="EMBL" id="MBD1393612.1"/>
    </source>
</evidence>
<dbReference type="EMBL" id="JACWMX010000004">
    <property type="protein sequence ID" value="MBD1393612.1"/>
    <property type="molecule type" value="Genomic_DNA"/>
</dbReference>